<dbReference type="PANTHER" id="PTHR37826:SF3">
    <property type="entry name" value="J DOMAIN-CONTAINING PROTEIN"/>
    <property type="match status" value="1"/>
</dbReference>
<protein>
    <submittedName>
        <fullName evidence="2">DNA helicase PriA</fullName>
    </submittedName>
</protein>
<gene>
    <name evidence="2" type="ORF">B7P33_16740</name>
</gene>
<dbReference type="PANTHER" id="PTHR37826">
    <property type="entry name" value="FLOTILLIN BAND_7_5 DOMAIN PROTEIN"/>
    <property type="match status" value="1"/>
</dbReference>
<comment type="caution">
    <text evidence="2">The sequence shown here is derived from an EMBL/GenBank/DDBJ whole genome shotgun (WGS) entry which is preliminary data.</text>
</comment>
<dbReference type="Proteomes" id="UP000219559">
    <property type="component" value="Unassembled WGS sequence"/>
</dbReference>
<evidence type="ECO:0000256" key="1">
    <source>
        <dbReference type="SAM" id="Phobius"/>
    </source>
</evidence>
<dbReference type="RefSeq" id="WP_097441033.1">
    <property type="nucleotide sequence ID" value="NZ_KZ300477.1"/>
</dbReference>
<dbReference type="Gene3D" id="2.20.28.30">
    <property type="entry name" value="RNA polymerase ii, chain L"/>
    <property type="match status" value="1"/>
</dbReference>
<keyword evidence="2" id="KW-0378">Hydrolase</keyword>
<keyword evidence="2" id="KW-0067">ATP-binding</keyword>
<keyword evidence="3" id="KW-1185">Reference proteome</keyword>
<dbReference type="AlphaFoldDB" id="A0A2A4G5A3"/>
<accession>A0A2A4G5A3</accession>
<feature type="transmembrane region" description="Helical" evidence="1">
    <location>
        <begin position="338"/>
        <end position="358"/>
    </location>
</feature>
<evidence type="ECO:0000313" key="2">
    <source>
        <dbReference type="EMBL" id="PCE62922.1"/>
    </source>
</evidence>
<reference evidence="2 3" key="1">
    <citation type="submission" date="2017-04" db="EMBL/GenBank/DDBJ databases">
        <title>A new member of the family Flavobacteriaceae isolated from ascidians.</title>
        <authorList>
            <person name="Chen L."/>
        </authorList>
    </citation>
    <scope>NUCLEOTIDE SEQUENCE [LARGE SCALE GENOMIC DNA]</scope>
    <source>
        <strain evidence="2 3">HQA918</strain>
    </source>
</reference>
<keyword evidence="1" id="KW-0812">Transmembrane</keyword>
<proteinExistence type="predicted"/>
<name>A0A2A4G5A3_9FLAO</name>
<dbReference type="OrthoDB" id="3182597at2"/>
<dbReference type="EMBL" id="NBWU01000007">
    <property type="protein sequence ID" value="PCE62922.1"/>
    <property type="molecule type" value="Genomic_DNA"/>
</dbReference>
<sequence length="362" mass="41429">MQETPDVFSEKKKPCPNCGAELTYKPGTHQLGCGYCGYEEFIETNKTSLEELELAHYLELVGQYAHTETLEVLHCKNCGAQQHSEENYQSLHCIYCSEPLIKEESASEQWIRPGGLIPFQLDAKKGRQLFKNWVKGIWFAPNSLKKAALDPEAMHGVYLPYWTFDADLTADYRGQRGDYYYETQRVKTKNGVQTQQVRKTRWRSASGRVSGFVDDVLVNAAEKRAEAIPAKISHWRMDDLVGYDTKYLSGFVTEKYTVSLKEGHKRSFAQVKSIAHNWIRRDIGGDTQRISSADINLANETFKHVLLPIFISNYTFKGKRYHFYINGQTGALTGKRPYSFWKIFFLVLFIGVLILILAKFAG</sequence>
<organism evidence="2 3">
    <name type="scientific">Sediminicola luteus</name>
    <dbReference type="NCBI Taxonomy" id="319238"/>
    <lineage>
        <taxon>Bacteria</taxon>
        <taxon>Pseudomonadati</taxon>
        <taxon>Bacteroidota</taxon>
        <taxon>Flavobacteriia</taxon>
        <taxon>Flavobacteriales</taxon>
        <taxon>Flavobacteriaceae</taxon>
        <taxon>Sediminicola</taxon>
    </lineage>
</organism>
<dbReference type="GO" id="GO:0004386">
    <property type="term" value="F:helicase activity"/>
    <property type="evidence" value="ECO:0007669"/>
    <property type="project" value="UniProtKB-KW"/>
</dbReference>
<keyword evidence="2" id="KW-0547">Nucleotide-binding</keyword>
<evidence type="ECO:0000313" key="3">
    <source>
        <dbReference type="Proteomes" id="UP000219559"/>
    </source>
</evidence>
<keyword evidence="1" id="KW-1133">Transmembrane helix</keyword>
<keyword evidence="2" id="KW-0347">Helicase</keyword>
<keyword evidence="1" id="KW-0472">Membrane</keyword>